<feature type="domain" description="C3H1-type" evidence="10">
    <location>
        <begin position="807"/>
        <end position="835"/>
    </location>
</feature>
<dbReference type="GO" id="GO:0030154">
    <property type="term" value="P:cell differentiation"/>
    <property type="evidence" value="ECO:0007669"/>
    <property type="project" value="UniProtKB-KW"/>
</dbReference>
<dbReference type="PANTHER" id="PTHR35671">
    <property type="entry name" value="PROTEIN TOPAZ1"/>
    <property type="match status" value="1"/>
</dbReference>
<dbReference type="GO" id="GO:0005829">
    <property type="term" value="C:cytosol"/>
    <property type="evidence" value="ECO:0007669"/>
    <property type="project" value="UniProtKB-SubCell"/>
</dbReference>
<dbReference type="PROSITE" id="PS50103">
    <property type="entry name" value="ZF_C3H1"/>
    <property type="match status" value="1"/>
</dbReference>
<gene>
    <name evidence="11" type="primary">TOPAZ1</name>
    <name evidence="11" type="ORF">A306_00002735</name>
</gene>
<feature type="compositionally biased region" description="Polar residues" evidence="9">
    <location>
        <begin position="364"/>
        <end position="382"/>
    </location>
</feature>
<keyword evidence="12" id="KW-1185">Reference proteome</keyword>
<reference evidence="11 12" key="1">
    <citation type="journal article" date="2013" name="Science">
        <title>Genomic diversity and evolution of the head crest in the rock pigeon.</title>
        <authorList>
            <person name="Shapiro M.D."/>
            <person name="Kronenberg Z."/>
            <person name="Li C."/>
            <person name="Domyan E.T."/>
            <person name="Pan H."/>
            <person name="Campbell M."/>
            <person name="Tan H."/>
            <person name="Huff C.D."/>
            <person name="Hu H."/>
            <person name="Vickrey A.I."/>
            <person name="Nielsen S.C."/>
            <person name="Stringham S.A."/>
            <person name="Hu H."/>
            <person name="Willerslev E."/>
            <person name="Gilbert M.T."/>
            <person name="Yandell M."/>
            <person name="Zhang G."/>
            <person name="Wang J."/>
        </authorList>
    </citation>
    <scope>NUCLEOTIDE SEQUENCE [LARGE SCALE GENOMIC DNA]</scope>
    <source>
        <tissue evidence="11">Blood</tissue>
    </source>
</reference>
<evidence type="ECO:0000256" key="2">
    <source>
        <dbReference type="ARBA" id="ARBA00004514"/>
    </source>
</evidence>
<evidence type="ECO:0000256" key="7">
    <source>
        <dbReference type="ARBA" id="ARBA00031943"/>
    </source>
</evidence>
<evidence type="ECO:0000256" key="1">
    <source>
        <dbReference type="ARBA" id="ARBA00002132"/>
    </source>
</evidence>
<evidence type="ECO:0000256" key="4">
    <source>
        <dbReference type="ARBA" id="ARBA00022490"/>
    </source>
</evidence>
<evidence type="ECO:0000256" key="9">
    <source>
        <dbReference type="SAM" id="MobiDB-lite"/>
    </source>
</evidence>
<dbReference type="InterPro" id="IPR029435">
    <property type="entry name" value="TOPAZ1_dom"/>
</dbReference>
<keyword evidence="8" id="KW-0863">Zinc-finger</keyword>
<accession>A0A2I0MQM6</accession>
<dbReference type="InterPro" id="IPR000571">
    <property type="entry name" value="Znf_CCCH"/>
</dbReference>
<name>A0A2I0MQM6_COLLI</name>
<dbReference type="InterPro" id="IPR038952">
    <property type="entry name" value="TOPAZ1"/>
</dbReference>
<feature type="region of interest" description="Disordered" evidence="9">
    <location>
        <begin position="350"/>
        <end position="382"/>
    </location>
</feature>
<feature type="zinc finger region" description="C3H1-type" evidence="8">
    <location>
        <begin position="807"/>
        <end position="835"/>
    </location>
</feature>
<evidence type="ECO:0000256" key="6">
    <source>
        <dbReference type="ARBA" id="ARBA00022871"/>
    </source>
</evidence>
<dbReference type="GO" id="GO:0008270">
    <property type="term" value="F:zinc ion binding"/>
    <property type="evidence" value="ECO:0007669"/>
    <property type="project" value="UniProtKB-KW"/>
</dbReference>
<sequence length="1417" mass="159366">MNCSTSSMQNERSPIKGGLLFNKEEKTQNGKGCFSCCQRENNKCLREKKWNIGRKPRKKMKMTEKSSVQNIFTDVANECSECELKTEAAVAISSSFAVLGLNHNEITLPASGDHTSNLHVGKNTQEAQNRSVWRKNSTKLLAFEDGFKNISELSVVAKRENSNSVAHHSAGSGSLRVLAEVHDISNSHKSKRELKINKAKKLPSFTCQRAVPMTGKNVWPLESCARTSEWVHKNHGSVSKGKRHLMAALEESPVKSSVKAVGNSAVAGNLTQLDLNTSSTQINKESTQKIMDPNAERLTSLETPESSSVDMNENLRISNENVESPLNMDRSAVTFSHDDVQEVKSTLNLKTKQKDKNKGAVTKRNLSVAVQNGTSTGNKSRTNYSCKASVVNQTFSELKLMKVLNSGNLTKFKIPLYRNKPESRKLESAHSLERETCSPLELLDSTSVSRRQKTGEEILVNSEQQPLPVTSDATCTASMKKEAIEINSEDFKHDSSENLSNEMSALPEHFSLNPHPFLDGQLEPSVPGFQATECVLKSVDHPVALEINYSKSREDLSQHKRQSFPDILDAYEEDVLVIDVIQDDPDLFGASDEEELAVADSENCPLKASCTSISIKDEKRDLKPEYPVISENRDSVDGNFRHITIQEPGMSNGSENSCDWVLKAADIKTHNSSRGSSPLRGATEDFLEDGQLKELDELLKSYSVDEKFKFADGVPDVKQEKKSEAEKSDCKYKDLVNCELLSRLPLHAPKVNVPSEATVMKPRTNDHRFSGKSALLPLQNYGDFEPWKMEKNRVASHSVQQMLDMIELPRKYCKFYFMTLRGCERGKCWFRHVPEQGDEKICMAILRTYISIKESSLLKRAVQIFVKYYREVTPGVDFASQVLNDLLISLLKSCLLQEVFQILNVTVQINTLPAVDVLLKVFEHVASLNVRDAVPALISTFCKLIDAGMLLELEHFDCIIKFLHQLQVSSQEINIVLNIKSRFQERHFEKNWLFDFNLAVAEIQHCKEKSDWTKLGALYVNARTGCEHFDDLQKLSLCVAEILTRDSETDRPGVPFCDFADAVIKNSQHNEADRIFIGRIGISVMYSYHKVLQWIKGRKVLDKLHELQIHFTVLKGLIGAERLASRCQIVNKAAEIFLKTGSLDGATWVLRESEWTTNGPLWPCDKVDILNRHNILCTLVHKSLKKSLYRQAFEVLQNLPGFQNHSDTIDVSQYSCLFNKLIKACFESKNLGVSSSAVDFMLSKNIAIDFFLLRGLITALGRSSLWSKARTYYKSALSLGCYPPLQGNLYHKLLMIPAYLSEVEMLLAIEIFLVSNASDIQSPTATSQSLQIILKRCEDQGVQNNSDYQAAAERLILAARLSDPKLFLKHMTMNVNMEKVYSLELASAVKWLQENMKWAAKVWLFQQSLISKDSFGF</sequence>
<evidence type="ECO:0000313" key="12">
    <source>
        <dbReference type="Proteomes" id="UP000053872"/>
    </source>
</evidence>
<evidence type="ECO:0000313" key="11">
    <source>
        <dbReference type="EMBL" id="PKK31986.1"/>
    </source>
</evidence>
<comment type="subcellular location">
    <subcellularLocation>
        <location evidence="2">Cytoplasm</location>
        <location evidence="2">Cytosol</location>
    </subcellularLocation>
</comment>
<dbReference type="STRING" id="8932.A0A2I0MQM6"/>
<proteinExistence type="predicted"/>
<evidence type="ECO:0000256" key="8">
    <source>
        <dbReference type="PROSITE-ProRule" id="PRU00723"/>
    </source>
</evidence>
<dbReference type="Proteomes" id="UP000053872">
    <property type="component" value="Unassembled WGS sequence"/>
</dbReference>
<dbReference type="Pfam" id="PF14669">
    <property type="entry name" value="Asp_Glu_race_2"/>
    <property type="match status" value="1"/>
</dbReference>
<evidence type="ECO:0000256" key="3">
    <source>
        <dbReference type="ARBA" id="ARBA00016464"/>
    </source>
</evidence>
<dbReference type="EMBL" id="AKCR02000004">
    <property type="protein sequence ID" value="PKK31986.1"/>
    <property type="molecule type" value="Genomic_DNA"/>
</dbReference>
<evidence type="ECO:0000256" key="5">
    <source>
        <dbReference type="ARBA" id="ARBA00022782"/>
    </source>
</evidence>
<keyword evidence="6" id="KW-0744">Spermatogenesis</keyword>
<keyword evidence="8" id="KW-0479">Metal-binding</keyword>
<keyword evidence="8" id="KW-0862">Zinc</keyword>
<organism evidence="11 12">
    <name type="scientific">Columba livia</name>
    <name type="common">Rock dove</name>
    <dbReference type="NCBI Taxonomy" id="8932"/>
    <lineage>
        <taxon>Eukaryota</taxon>
        <taxon>Metazoa</taxon>
        <taxon>Chordata</taxon>
        <taxon>Craniata</taxon>
        <taxon>Vertebrata</taxon>
        <taxon>Euteleostomi</taxon>
        <taxon>Archelosauria</taxon>
        <taxon>Archosauria</taxon>
        <taxon>Dinosauria</taxon>
        <taxon>Saurischia</taxon>
        <taxon>Theropoda</taxon>
        <taxon>Coelurosauria</taxon>
        <taxon>Aves</taxon>
        <taxon>Neognathae</taxon>
        <taxon>Neoaves</taxon>
        <taxon>Columbimorphae</taxon>
        <taxon>Columbiformes</taxon>
        <taxon>Columbidae</taxon>
        <taxon>Columba</taxon>
    </lineage>
</organism>
<dbReference type="PANTHER" id="PTHR35671:SF1">
    <property type="entry name" value="PROTEIN TOPAZ1"/>
    <property type="match status" value="1"/>
</dbReference>
<comment type="function">
    <text evidence="1">Important for normal spermatogenesis and male fertility. Specifically required for progression to the post-meiotic stages of spermatocyte development. Seems to be necessary for normal expression levels of a number of testis-expressed gene transcripts, although its role in this process is unclear.</text>
</comment>
<keyword evidence="4" id="KW-0963">Cytoplasm</keyword>
<dbReference type="GO" id="GO:0048137">
    <property type="term" value="P:spermatocyte division"/>
    <property type="evidence" value="ECO:0007669"/>
    <property type="project" value="TreeGrafter"/>
</dbReference>
<protein>
    <recommendedName>
        <fullName evidence="3">Protein TOPAZ1</fullName>
    </recommendedName>
    <alternativeName>
        <fullName evidence="7">Testis- and ovary-specific PAZ domain-containing protein 1</fullName>
    </alternativeName>
</protein>
<keyword evidence="5" id="KW-0221">Differentiation</keyword>
<comment type="caution">
    <text evidence="11">The sequence shown here is derived from an EMBL/GenBank/DDBJ whole genome shotgun (WGS) entry which is preliminary data.</text>
</comment>
<evidence type="ECO:0000259" key="10">
    <source>
        <dbReference type="PROSITE" id="PS50103"/>
    </source>
</evidence>
<dbReference type="InParanoid" id="A0A2I0MQM6"/>